<evidence type="ECO:0000313" key="5">
    <source>
        <dbReference type="EMBL" id="MFD2118070.1"/>
    </source>
</evidence>
<dbReference type="InterPro" id="IPR001509">
    <property type="entry name" value="Epimerase_deHydtase"/>
</dbReference>
<proteinExistence type="inferred from homology"/>
<organism evidence="5 6">
    <name type="scientific">Paenibacillus yanchengensis</name>
    <dbReference type="NCBI Taxonomy" id="2035833"/>
    <lineage>
        <taxon>Bacteria</taxon>
        <taxon>Bacillati</taxon>
        <taxon>Bacillota</taxon>
        <taxon>Bacilli</taxon>
        <taxon>Bacillales</taxon>
        <taxon>Paenibacillaceae</taxon>
        <taxon>Paenibacillus</taxon>
    </lineage>
</organism>
<dbReference type="EMBL" id="JBHUHO010000049">
    <property type="protein sequence ID" value="MFD2118070.1"/>
    <property type="molecule type" value="Genomic_DNA"/>
</dbReference>
<dbReference type="Proteomes" id="UP001597362">
    <property type="component" value="Unassembled WGS sequence"/>
</dbReference>
<feature type="transmembrane region" description="Helical" evidence="3">
    <location>
        <begin position="341"/>
        <end position="359"/>
    </location>
</feature>
<dbReference type="SUPFAM" id="SSF55781">
    <property type="entry name" value="GAF domain-like"/>
    <property type="match status" value="1"/>
</dbReference>
<keyword evidence="3" id="KW-0812">Transmembrane</keyword>
<dbReference type="RefSeq" id="WP_377775624.1">
    <property type="nucleotide sequence ID" value="NZ_JBHUHO010000049.1"/>
</dbReference>
<sequence length="730" mass="84130">MKVLITGGYGFIGSHVAERFYKEGNEVFIIDNLSASRKENVDFKHKSYMLSIEDEKCSEIFRFNKFDIVVHAAALTNTPSDFPHKSIKEVQSNISGLVNMLTLSKKHHVKKFIYLSSASVYGNQEHISLHEQLDCSPDTSYGISKLSGEMYCKEWSDIHELSTLTLRLSNVYGPKQSSKRGVIGRYFHQALRNQELVIYGDGEQTRDFIYVEDVAYAVYRASNSNEEGIYNVSTNVATSINELAAMFQRLMPVSSSIQNKPSKEEDINHIVLDNAKFMKDFDWSPLYSLEEGLQRTFVYYTHQLAKEQIAASSSVAPVRSAETKENWRIILKKSMPTLENILAFVLTAWLTITYFNSTYGTIDVKIFYIVIIGLIYGNKQSILAVVLSSGLLIYQKIQDGREYVSLTYDTDFIFQVAIYLFIGLVIGYSVERRNIIIQQHEKTINDLTIKYHFLEDVYHEIREVKEELQERILNSSDSYGKVYGATKELESLEPEQVLTAAVNVIKNILDVPKVAIYTTDKSQAYLRLLTNYGYQPDEIIRSLKVAEYRQLQNMLQTKELFINKKFDPIYPLMASVIENNGQVVAIIMIDGLQFEQLSLYHQNLFKVTTDLISTELNKAFLYNNAMEEKRYWNNTELLKYEYFDSIVNSKKQALEQHDVPYMIVNAKLNGISAEDASYFIVQKLRLTDYMSLFEENVIRILLANTDEKAAFRVIERLVHEEITYSLYKEE</sequence>
<evidence type="ECO:0000313" key="6">
    <source>
        <dbReference type="Proteomes" id="UP001597362"/>
    </source>
</evidence>
<dbReference type="SUPFAM" id="SSF51735">
    <property type="entry name" value="NAD(P)-binding Rossmann-fold domains"/>
    <property type="match status" value="1"/>
</dbReference>
<evidence type="ECO:0000256" key="3">
    <source>
        <dbReference type="SAM" id="Phobius"/>
    </source>
</evidence>
<comment type="similarity">
    <text evidence="1">Belongs to the NAD(P)-dependent epimerase/dehydratase family.</text>
</comment>
<keyword evidence="3" id="KW-1133">Transmembrane helix</keyword>
<keyword evidence="6" id="KW-1185">Reference proteome</keyword>
<gene>
    <name evidence="5" type="ORF">ACFSJH_20425</name>
</gene>
<comment type="caution">
    <text evidence="5">The sequence shown here is derived from an EMBL/GenBank/DDBJ whole genome shotgun (WGS) entry which is preliminary data.</text>
</comment>
<feature type="domain" description="NAD-dependent epimerase/dehydratase" evidence="4">
    <location>
        <begin position="3"/>
        <end position="232"/>
    </location>
</feature>
<name>A0ABW4YQW8_9BACL</name>
<keyword evidence="3" id="KW-0472">Membrane</keyword>
<protein>
    <submittedName>
        <fullName evidence="5">NAD-dependent epimerase/dehydratase family protein</fullName>
    </submittedName>
</protein>
<dbReference type="InterPro" id="IPR036291">
    <property type="entry name" value="NAD(P)-bd_dom_sf"/>
</dbReference>
<feature type="transmembrane region" description="Helical" evidence="3">
    <location>
        <begin position="412"/>
        <end position="430"/>
    </location>
</feature>
<accession>A0ABW4YQW8</accession>
<evidence type="ECO:0000256" key="1">
    <source>
        <dbReference type="ARBA" id="ARBA00007637"/>
    </source>
</evidence>
<keyword evidence="2" id="KW-0175">Coiled coil</keyword>
<evidence type="ECO:0000256" key="2">
    <source>
        <dbReference type="SAM" id="Coils"/>
    </source>
</evidence>
<dbReference type="PANTHER" id="PTHR43000">
    <property type="entry name" value="DTDP-D-GLUCOSE 4,6-DEHYDRATASE-RELATED"/>
    <property type="match status" value="1"/>
</dbReference>
<reference evidence="6" key="1">
    <citation type="journal article" date="2019" name="Int. J. Syst. Evol. Microbiol.">
        <title>The Global Catalogue of Microorganisms (GCM) 10K type strain sequencing project: providing services to taxonomists for standard genome sequencing and annotation.</title>
        <authorList>
            <consortium name="The Broad Institute Genomics Platform"/>
            <consortium name="The Broad Institute Genome Sequencing Center for Infectious Disease"/>
            <person name="Wu L."/>
            <person name="Ma J."/>
        </authorList>
    </citation>
    <scope>NUCLEOTIDE SEQUENCE [LARGE SCALE GENOMIC DNA]</scope>
    <source>
        <strain evidence="6">GH52</strain>
    </source>
</reference>
<dbReference type="Gene3D" id="3.40.50.720">
    <property type="entry name" value="NAD(P)-binding Rossmann-like Domain"/>
    <property type="match status" value="1"/>
</dbReference>
<feature type="transmembrane region" description="Helical" evidence="3">
    <location>
        <begin position="366"/>
        <end position="392"/>
    </location>
</feature>
<feature type="coiled-coil region" evidence="2">
    <location>
        <begin position="437"/>
        <end position="471"/>
    </location>
</feature>
<evidence type="ECO:0000259" key="4">
    <source>
        <dbReference type="Pfam" id="PF01370"/>
    </source>
</evidence>
<dbReference type="Pfam" id="PF01370">
    <property type="entry name" value="Epimerase"/>
    <property type="match status" value="1"/>
</dbReference>